<dbReference type="PANTHER" id="PTHR35093">
    <property type="entry name" value="OUTER MEMBRANE PROTEIN NMB0088-RELATED"/>
    <property type="match status" value="1"/>
</dbReference>
<dbReference type="Gene3D" id="2.40.160.60">
    <property type="entry name" value="Outer membrane protein transport protein (OMPP1/FadL/TodX)"/>
    <property type="match status" value="1"/>
</dbReference>
<dbReference type="Proteomes" id="UP000886188">
    <property type="component" value="Unassembled WGS sequence"/>
</dbReference>
<protein>
    <submittedName>
        <fullName evidence="9">Long-chain fatty acid transporter</fullName>
    </submittedName>
</protein>
<name>A0A7V1D188_9GAMM</name>
<dbReference type="EMBL" id="DRGM01000170">
    <property type="protein sequence ID" value="HEA18047.1"/>
    <property type="molecule type" value="Genomic_DNA"/>
</dbReference>
<evidence type="ECO:0000313" key="9">
    <source>
        <dbReference type="EMBL" id="HEA18047.1"/>
    </source>
</evidence>
<dbReference type="GO" id="GO:0015483">
    <property type="term" value="F:long-chain fatty acid transporting porin activity"/>
    <property type="evidence" value="ECO:0007669"/>
    <property type="project" value="TreeGrafter"/>
</dbReference>
<dbReference type="Pfam" id="PF03349">
    <property type="entry name" value="Toluene_X"/>
    <property type="match status" value="1"/>
</dbReference>
<evidence type="ECO:0000256" key="3">
    <source>
        <dbReference type="ARBA" id="ARBA00022452"/>
    </source>
</evidence>
<evidence type="ECO:0000256" key="1">
    <source>
        <dbReference type="ARBA" id="ARBA00004571"/>
    </source>
</evidence>
<proteinExistence type="inferred from homology"/>
<evidence type="ECO:0000256" key="8">
    <source>
        <dbReference type="SAM" id="SignalP"/>
    </source>
</evidence>
<feature type="chain" id="PRO_5030784592" evidence="8">
    <location>
        <begin position="22"/>
        <end position="420"/>
    </location>
</feature>
<keyword evidence="3" id="KW-1134">Transmembrane beta strand</keyword>
<keyword evidence="7" id="KW-0998">Cell outer membrane</keyword>
<dbReference type="GO" id="GO:0009279">
    <property type="term" value="C:cell outer membrane"/>
    <property type="evidence" value="ECO:0007669"/>
    <property type="project" value="UniProtKB-SubCell"/>
</dbReference>
<evidence type="ECO:0000256" key="5">
    <source>
        <dbReference type="ARBA" id="ARBA00022729"/>
    </source>
</evidence>
<evidence type="ECO:0000256" key="7">
    <source>
        <dbReference type="ARBA" id="ARBA00023237"/>
    </source>
</evidence>
<sequence length="420" mass="45313">MKFTKTLIAASLAVMSADTFAAAFQLAEQNASGLGRAYAGEAAVADDASVVARNPALMSLFKEQQLSVAGIAVVPDVSLRGTEASNQSVNPGQLNDSSIAPAAFVPAGYFVMPIDDKFAVGFGAFSNFGLATEFDEDYPAGQLAGETEIVTVNMNVSGSYKINEQFSVGLGLNYIYADAKIIRNFGANPLGLPAQTQAVHLEGDDYGFGWNLGAMYQIDENSRFGFNYRSETDITFDGEYSNQLPAQIGGLAGVSVPGSVEITLPAIAEFSGSHQLDDKTGLHYSVMWTGWDSFDKLEAHVAGSDTPVFSKDENFSNSMRYSIGGDYQFNDAVLLRAGIAYDESPADQKHLSISIPDTDRFWYSFGVNYTMSEQANLDIGMSILRGKTQNFTESDGLGQQWGFESKGHAYLFGAQYNYTF</sequence>
<feature type="signal peptide" evidence="8">
    <location>
        <begin position="1"/>
        <end position="21"/>
    </location>
</feature>
<reference evidence="9" key="1">
    <citation type="journal article" date="2020" name="mSystems">
        <title>Genome- and Community-Level Interaction Insights into Carbon Utilization and Element Cycling Functions of Hydrothermarchaeota in Hydrothermal Sediment.</title>
        <authorList>
            <person name="Zhou Z."/>
            <person name="Liu Y."/>
            <person name="Xu W."/>
            <person name="Pan J."/>
            <person name="Luo Z.H."/>
            <person name="Li M."/>
        </authorList>
    </citation>
    <scope>NUCLEOTIDE SEQUENCE [LARGE SCALE GENOMIC DNA]</scope>
    <source>
        <strain evidence="9">HyVt-346</strain>
    </source>
</reference>
<dbReference type="AlphaFoldDB" id="A0A7V1D188"/>
<comment type="similarity">
    <text evidence="2">Belongs to the OmpP1/FadL family.</text>
</comment>
<evidence type="ECO:0000256" key="2">
    <source>
        <dbReference type="ARBA" id="ARBA00008163"/>
    </source>
</evidence>
<keyword evidence="5 8" id="KW-0732">Signal</keyword>
<dbReference type="RefSeq" id="WP_304183923.1">
    <property type="nucleotide sequence ID" value="NZ_DRGM01000170.1"/>
</dbReference>
<comment type="caution">
    <text evidence="9">The sequence shown here is derived from an EMBL/GenBank/DDBJ whole genome shotgun (WGS) entry which is preliminary data.</text>
</comment>
<dbReference type="PANTHER" id="PTHR35093:SF3">
    <property type="entry name" value="LONG-CHAIN FATTY ACID TRANSPORT PROTEIN"/>
    <property type="match status" value="1"/>
</dbReference>
<dbReference type="InterPro" id="IPR005017">
    <property type="entry name" value="OMPP1/FadL/TodX"/>
</dbReference>
<dbReference type="SUPFAM" id="SSF56935">
    <property type="entry name" value="Porins"/>
    <property type="match status" value="1"/>
</dbReference>
<organism evidence="9">
    <name type="scientific">Pseudoalteromonas prydzensis</name>
    <dbReference type="NCBI Taxonomy" id="182141"/>
    <lineage>
        <taxon>Bacteria</taxon>
        <taxon>Pseudomonadati</taxon>
        <taxon>Pseudomonadota</taxon>
        <taxon>Gammaproteobacteria</taxon>
        <taxon>Alteromonadales</taxon>
        <taxon>Pseudoalteromonadaceae</taxon>
        <taxon>Pseudoalteromonas</taxon>
    </lineage>
</organism>
<keyword evidence="4" id="KW-0812">Transmembrane</keyword>
<accession>A0A7V1D188</accession>
<gene>
    <name evidence="9" type="ORF">ENH88_16705</name>
</gene>
<evidence type="ECO:0000256" key="4">
    <source>
        <dbReference type="ARBA" id="ARBA00022692"/>
    </source>
</evidence>
<evidence type="ECO:0000256" key="6">
    <source>
        <dbReference type="ARBA" id="ARBA00023136"/>
    </source>
</evidence>
<keyword evidence="6" id="KW-0472">Membrane</keyword>
<comment type="subcellular location">
    <subcellularLocation>
        <location evidence="1">Cell outer membrane</location>
        <topology evidence="1">Multi-pass membrane protein</topology>
    </subcellularLocation>
</comment>